<name>A0A177BEB9_9BILA</name>
<sequence length="267" mass="31314">MNLIQFFLVCTLFSFLFYGRSENSKFEKNLTNKGPDYCLCGCTLYETAGIIHSSLLKCLNQNVIWRLIFPFSYSGMVKIKIKFTKVEINQQPIVKTWMKIKNGTQVNARNLLLIDTNMHIFEEDEMVHIISNNSSLDVGIPNRHNIHNYIFIKSTDYIVIEFIPPFNHFFANQNEFQFTATYQFEEVSEDVSVINKEKNEKRSLTRIEKLNNNNIKFVFIIILIFVVAATTLFALLYRLRQVKVQKYRSTLHSNIENSVYSKFQTII</sequence>
<evidence type="ECO:0000313" key="4">
    <source>
        <dbReference type="Proteomes" id="UP000078046"/>
    </source>
</evidence>
<feature type="transmembrane region" description="Helical" evidence="1">
    <location>
        <begin position="217"/>
        <end position="239"/>
    </location>
</feature>
<proteinExistence type="predicted"/>
<keyword evidence="2" id="KW-0732">Signal</keyword>
<dbReference type="AlphaFoldDB" id="A0A177BEB9"/>
<evidence type="ECO:0000256" key="1">
    <source>
        <dbReference type="SAM" id="Phobius"/>
    </source>
</evidence>
<evidence type="ECO:0008006" key="5">
    <source>
        <dbReference type="Google" id="ProtNLM"/>
    </source>
</evidence>
<feature type="chain" id="PRO_5008056950" description="CUB domain-containing protein" evidence="2">
    <location>
        <begin position="22"/>
        <end position="267"/>
    </location>
</feature>
<keyword evidence="1" id="KW-0472">Membrane</keyword>
<organism evidence="3 4">
    <name type="scientific">Intoshia linei</name>
    <dbReference type="NCBI Taxonomy" id="1819745"/>
    <lineage>
        <taxon>Eukaryota</taxon>
        <taxon>Metazoa</taxon>
        <taxon>Spiralia</taxon>
        <taxon>Lophotrochozoa</taxon>
        <taxon>Mesozoa</taxon>
        <taxon>Orthonectida</taxon>
        <taxon>Rhopaluridae</taxon>
        <taxon>Intoshia</taxon>
    </lineage>
</organism>
<keyword evidence="1" id="KW-0812">Transmembrane</keyword>
<reference evidence="3 4" key="1">
    <citation type="submission" date="2016-04" db="EMBL/GenBank/DDBJ databases">
        <title>The genome of Intoshia linei affirms orthonectids as highly simplified spiralians.</title>
        <authorList>
            <person name="Mikhailov K.V."/>
            <person name="Slusarev G.S."/>
            <person name="Nikitin M.A."/>
            <person name="Logacheva M.D."/>
            <person name="Penin A."/>
            <person name="Aleoshin V."/>
            <person name="Panchin Y.V."/>
        </authorList>
    </citation>
    <scope>NUCLEOTIDE SEQUENCE [LARGE SCALE GENOMIC DNA]</scope>
    <source>
        <strain evidence="3">Intl2013</strain>
        <tissue evidence="3">Whole animal</tissue>
    </source>
</reference>
<comment type="caution">
    <text evidence="3">The sequence shown here is derived from an EMBL/GenBank/DDBJ whole genome shotgun (WGS) entry which is preliminary data.</text>
</comment>
<feature type="signal peptide" evidence="2">
    <location>
        <begin position="1"/>
        <end position="21"/>
    </location>
</feature>
<keyword evidence="1" id="KW-1133">Transmembrane helix</keyword>
<dbReference type="Proteomes" id="UP000078046">
    <property type="component" value="Unassembled WGS sequence"/>
</dbReference>
<dbReference type="EMBL" id="LWCA01000015">
    <property type="protein sequence ID" value="OAF71922.1"/>
    <property type="molecule type" value="Genomic_DNA"/>
</dbReference>
<evidence type="ECO:0000313" key="3">
    <source>
        <dbReference type="EMBL" id="OAF71922.1"/>
    </source>
</evidence>
<accession>A0A177BEB9</accession>
<keyword evidence="4" id="KW-1185">Reference proteome</keyword>
<protein>
    <recommendedName>
        <fullName evidence="5">CUB domain-containing protein</fullName>
    </recommendedName>
</protein>
<gene>
    <name evidence="3" type="ORF">A3Q56_00321</name>
</gene>
<evidence type="ECO:0000256" key="2">
    <source>
        <dbReference type="SAM" id="SignalP"/>
    </source>
</evidence>